<keyword evidence="1" id="KW-0245">EGF-like domain</keyword>
<feature type="chain" id="PRO_5012735924" evidence="4">
    <location>
        <begin position="20"/>
        <end position="813"/>
    </location>
</feature>
<comment type="caution">
    <text evidence="6">The sequence shown here is derived from an EMBL/GenBank/DDBJ whole genome shotgun (WGS) entry which is preliminary data.</text>
</comment>
<dbReference type="SUPFAM" id="SSF82895">
    <property type="entry name" value="TSP-1 type 1 repeat"/>
    <property type="match status" value="4"/>
</dbReference>
<gene>
    <name evidence="6" type="ORF">KP79_PYT20735</name>
</gene>
<dbReference type="FunFam" id="2.20.100.10:FF:000001">
    <property type="entry name" value="semaphorin-5A isoform X1"/>
    <property type="match status" value="2"/>
</dbReference>
<feature type="domain" description="IgGFc-binding protein N-terminal" evidence="5">
    <location>
        <begin position="121"/>
        <end position="417"/>
    </location>
</feature>
<dbReference type="InterPro" id="IPR036055">
    <property type="entry name" value="LDL_receptor-like_sf"/>
</dbReference>
<accession>A0A210PRZ6</accession>
<dbReference type="Pfam" id="PF17517">
    <property type="entry name" value="IgGFc_binding"/>
    <property type="match status" value="1"/>
</dbReference>
<dbReference type="PANTHER" id="PTHR46534:SF1">
    <property type="entry name" value="IGGFC-BINDING PROTEIN N-TERMINAL DOMAIN-CONTAINING PROTEIN"/>
    <property type="match status" value="1"/>
</dbReference>
<dbReference type="SUPFAM" id="SSF57424">
    <property type="entry name" value="LDL receptor-like module"/>
    <property type="match status" value="1"/>
</dbReference>
<dbReference type="Pfam" id="PF00057">
    <property type="entry name" value="Ldl_recept_a"/>
    <property type="match status" value="1"/>
</dbReference>
<proteinExistence type="predicted"/>
<dbReference type="SMART" id="SM00209">
    <property type="entry name" value="TSP1"/>
    <property type="match status" value="4"/>
</dbReference>
<dbReference type="PANTHER" id="PTHR46534">
    <property type="entry name" value="IGGFC_BINDING DOMAIN-CONTAINING PROTEIN"/>
    <property type="match status" value="1"/>
</dbReference>
<dbReference type="InterPro" id="IPR036383">
    <property type="entry name" value="TSP1_rpt_sf"/>
</dbReference>
<dbReference type="FunFam" id="2.20.100.10:FF:000002">
    <property type="entry name" value="Unc-5 netrin receptor C"/>
    <property type="match status" value="1"/>
</dbReference>
<dbReference type="SMART" id="SM00192">
    <property type="entry name" value="LDLa"/>
    <property type="match status" value="1"/>
</dbReference>
<name>A0A210PRZ6_MIZYE</name>
<evidence type="ECO:0000313" key="7">
    <source>
        <dbReference type="Proteomes" id="UP000242188"/>
    </source>
</evidence>
<dbReference type="Pfam" id="PF00090">
    <property type="entry name" value="TSP_1"/>
    <property type="match status" value="4"/>
</dbReference>
<dbReference type="Gene3D" id="4.10.400.10">
    <property type="entry name" value="Low-density Lipoprotein Receptor"/>
    <property type="match status" value="1"/>
</dbReference>
<dbReference type="AlphaFoldDB" id="A0A210PRZ6"/>
<dbReference type="InterPro" id="IPR002172">
    <property type="entry name" value="LDrepeatLR_classA_rpt"/>
</dbReference>
<dbReference type="InterPro" id="IPR000884">
    <property type="entry name" value="TSP1_rpt"/>
</dbReference>
<keyword evidence="7" id="KW-1185">Reference proteome</keyword>
<feature type="signal peptide" evidence="4">
    <location>
        <begin position="1"/>
        <end position="19"/>
    </location>
</feature>
<reference evidence="6 7" key="1">
    <citation type="journal article" date="2017" name="Nat. Ecol. Evol.">
        <title>Scallop genome provides insights into evolution of bilaterian karyotype and development.</title>
        <authorList>
            <person name="Wang S."/>
            <person name="Zhang J."/>
            <person name="Jiao W."/>
            <person name="Li J."/>
            <person name="Xun X."/>
            <person name="Sun Y."/>
            <person name="Guo X."/>
            <person name="Huan P."/>
            <person name="Dong B."/>
            <person name="Zhang L."/>
            <person name="Hu X."/>
            <person name="Sun X."/>
            <person name="Wang J."/>
            <person name="Zhao C."/>
            <person name="Wang Y."/>
            <person name="Wang D."/>
            <person name="Huang X."/>
            <person name="Wang R."/>
            <person name="Lv J."/>
            <person name="Li Y."/>
            <person name="Zhang Z."/>
            <person name="Liu B."/>
            <person name="Lu W."/>
            <person name="Hui Y."/>
            <person name="Liang J."/>
            <person name="Zhou Z."/>
            <person name="Hou R."/>
            <person name="Li X."/>
            <person name="Liu Y."/>
            <person name="Li H."/>
            <person name="Ning X."/>
            <person name="Lin Y."/>
            <person name="Zhao L."/>
            <person name="Xing Q."/>
            <person name="Dou J."/>
            <person name="Li Y."/>
            <person name="Mao J."/>
            <person name="Guo H."/>
            <person name="Dou H."/>
            <person name="Li T."/>
            <person name="Mu C."/>
            <person name="Jiang W."/>
            <person name="Fu Q."/>
            <person name="Fu X."/>
            <person name="Miao Y."/>
            <person name="Liu J."/>
            <person name="Yu Q."/>
            <person name="Li R."/>
            <person name="Liao H."/>
            <person name="Li X."/>
            <person name="Kong Y."/>
            <person name="Jiang Z."/>
            <person name="Chourrout D."/>
            <person name="Li R."/>
            <person name="Bao Z."/>
        </authorList>
    </citation>
    <scope>NUCLEOTIDE SEQUENCE [LARGE SCALE GENOMIC DNA]</scope>
    <source>
        <strain evidence="6 7">PY_sf001</strain>
    </source>
</reference>
<dbReference type="PROSITE" id="PS51257">
    <property type="entry name" value="PROKAR_LIPOPROTEIN"/>
    <property type="match status" value="1"/>
</dbReference>
<dbReference type="PRINTS" id="PR01705">
    <property type="entry name" value="TSP1REPEAT"/>
</dbReference>
<evidence type="ECO:0000256" key="3">
    <source>
        <dbReference type="PROSITE-ProRule" id="PRU00124"/>
    </source>
</evidence>
<evidence type="ECO:0000259" key="5">
    <source>
        <dbReference type="Pfam" id="PF17517"/>
    </source>
</evidence>
<evidence type="ECO:0000256" key="2">
    <source>
        <dbReference type="ARBA" id="ARBA00023157"/>
    </source>
</evidence>
<dbReference type="OrthoDB" id="10005154at2759"/>
<comment type="caution">
    <text evidence="3">Lacks conserved residue(s) required for the propagation of feature annotation.</text>
</comment>
<evidence type="ECO:0000256" key="4">
    <source>
        <dbReference type="SAM" id="SignalP"/>
    </source>
</evidence>
<evidence type="ECO:0000313" key="6">
    <source>
        <dbReference type="EMBL" id="OWF39259.1"/>
    </source>
</evidence>
<dbReference type="CDD" id="cd00112">
    <property type="entry name" value="LDLa"/>
    <property type="match status" value="1"/>
</dbReference>
<dbReference type="Gene3D" id="2.20.100.10">
    <property type="entry name" value="Thrombospondin type-1 (TSP1) repeat"/>
    <property type="match status" value="4"/>
</dbReference>
<evidence type="ECO:0000256" key="1">
    <source>
        <dbReference type="ARBA" id="ARBA00022536"/>
    </source>
</evidence>
<protein>
    <submittedName>
        <fullName evidence="6">Hemicentin-1</fullName>
    </submittedName>
</protein>
<organism evidence="6 7">
    <name type="scientific">Mizuhopecten yessoensis</name>
    <name type="common">Japanese scallop</name>
    <name type="synonym">Patinopecten yessoensis</name>
    <dbReference type="NCBI Taxonomy" id="6573"/>
    <lineage>
        <taxon>Eukaryota</taxon>
        <taxon>Metazoa</taxon>
        <taxon>Spiralia</taxon>
        <taxon>Lophotrochozoa</taxon>
        <taxon>Mollusca</taxon>
        <taxon>Bivalvia</taxon>
        <taxon>Autobranchia</taxon>
        <taxon>Pteriomorphia</taxon>
        <taxon>Pectinida</taxon>
        <taxon>Pectinoidea</taxon>
        <taxon>Pectinidae</taxon>
        <taxon>Mizuhopecten</taxon>
    </lineage>
</organism>
<keyword evidence="2" id="KW-1015">Disulfide bond</keyword>
<dbReference type="PROSITE" id="PS50068">
    <property type="entry name" value="LDLRA_2"/>
    <property type="match status" value="1"/>
</dbReference>
<dbReference type="EMBL" id="NEDP02005536">
    <property type="protein sequence ID" value="OWF39259.1"/>
    <property type="molecule type" value="Genomic_DNA"/>
</dbReference>
<dbReference type="Proteomes" id="UP000242188">
    <property type="component" value="Unassembled WGS sequence"/>
</dbReference>
<dbReference type="PROSITE" id="PS50092">
    <property type="entry name" value="TSP1"/>
    <property type="match status" value="4"/>
</dbReference>
<keyword evidence="4" id="KW-0732">Signal</keyword>
<dbReference type="InterPro" id="IPR035234">
    <property type="entry name" value="IgGFc-bd_N"/>
</dbReference>
<sequence length="813" mass="87318">MEVVRTFITFALLVACVRGAPDNRGTEFIFGFMENQGTSYNLELFVTTSRTTTVNVRLTSPRYTNPSIDESFTVIAGTVKQLTFSNNLRMTATGLDSKGLLLVADDEVVIYGVNKERYSCDAFLGLPTDVLGTEYYAITQYPPTRYTEILVVGVNDSTSVGFRLADHNDVSVTYNGVTYRKNDWLNLTIDRFDTFQIHTYGDLTGTYIVSDKIVSAFSGNKKTKIGTGNSQDHLVEHLTPVNTWGKRFALIPIATRTTGDYYKFVASESDTVVTVNALDGNTAKSETIDLATGGTFSQKHYSSNFYAYVTSNKPILVAQFVLSQVTESADPSMLIIPPIEQFASDYTFTTPEYSLGSYSNYFMFVLKETEKTGLRLDEQTLPSNTVYNSVPGTDLVGGYVSLSEGSHTIRHNSPISVFGGFLFGRAHAESYGFPTGMRLSPINMVCVPSQSVTGDGLDNDCDGLIDEEICTPDNNATDDDGDGFAEEDCANPTPIDGGWTAWEAWGSCTCVGQTSASGGTQKRMRTCTNPVPKYDGKQCPSVNQEDQQCTPNSDCSADGTWTLWASWTTCSTTCGGGSFSRTRTCTDPAPSGNGASCSGTGSDSESCNTQGCPVDGAWGSWTQFSACSNYCGPGNSNRTRTCASPAPQNGGLLCTGDDIESQTCTGTCQVDGNWAAWLQWGVCTKSCDGGIRSRSRTCTDPAPSSNGDICPGSTGEFDTCGTAQCPTVAAGVYQQLCPTNWFTCESGTMRCVQWSMMCDCSNDCDDGSDETVGYAGCDAALQATCPSSADSLRSLNLLTVMTAVVCLSKGATW</sequence>